<evidence type="ECO:0000313" key="2">
    <source>
        <dbReference type="EMBL" id="CBH26140.1"/>
    </source>
</evidence>
<organism evidence="2">
    <name type="scientific">Chelonus inanitus</name>
    <dbReference type="NCBI Taxonomy" id="49201"/>
    <lineage>
        <taxon>Eukaryota</taxon>
        <taxon>Metazoa</taxon>
        <taxon>Ecdysozoa</taxon>
        <taxon>Arthropoda</taxon>
        <taxon>Hexapoda</taxon>
        <taxon>Insecta</taxon>
        <taxon>Pterygota</taxon>
        <taxon>Neoptera</taxon>
        <taxon>Endopterygota</taxon>
        <taxon>Hymenoptera</taxon>
        <taxon>Apocrita</taxon>
        <taxon>Ichneumonoidea</taxon>
        <taxon>Braconidae</taxon>
        <taxon>Cheloninae</taxon>
        <taxon>Chelonus</taxon>
    </lineage>
</organism>
<feature type="compositionally biased region" description="Polar residues" evidence="1">
    <location>
        <begin position="192"/>
        <end position="202"/>
    </location>
</feature>
<accession>D7FB70</accession>
<proteinExistence type="evidence at transcript level"/>
<dbReference type="AlphaFoldDB" id="D7FB70"/>
<sequence length="202" mass="23542">MSSPLRNPEILNDNELDQLIKLYHLKLDRKYGYKVPSLTQQTSQSGEFALFHDILQRIPVENLNEMTELENKLRSDPLYKKALIILFENRITGENKISKCIYKIMSSIMKPDLTKSYSGLGKKHRNNVRKRDFSATQCYRCLESALVKKFDDSEQISKIKSLVGIWLSRTPQEKTRSRSKNNNKKKYVRKSTLNNRQVGNSL</sequence>
<gene>
    <name evidence="2" type="primary">CiC16.8g1</name>
</gene>
<reference evidence="2" key="2">
    <citation type="submission" date="2010-06" db="EMBL/GenBank/DDBJ databases">
        <title>Identification of bracovirus particle proteins and analysis of their transcript levels at the stage of virion formation.</title>
        <authorList>
            <person name="Wetterwald C."/>
            <person name="Roth T."/>
            <person name="Kaeslin M."/>
            <person name="Anaheim M."/>
            <person name="Wespi G."/>
            <person name="Heller M."/>
            <person name="Meser P."/>
            <person name="Roditi I."/>
            <person name="Pfister-Wilhelm R."/>
            <person name="Bezier A."/>
            <person name="Gyapay G."/>
            <person name="Drezen J.M."/>
            <person name="Lanzrein B."/>
        </authorList>
    </citation>
    <scope>NUCLEOTIDE SEQUENCE</scope>
    <source>
        <tissue evidence="2">Ovary</tissue>
    </source>
</reference>
<name>D7FB70_9HYME</name>
<feature type="non-terminal residue" evidence="2">
    <location>
        <position position="1"/>
    </location>
</feature>
<feature type="region of interest" description="Disordered" evidence="1">
    <location>
        <begin position="172"/>
        <end position="202"/>
    </location>
</feature>
<evidence type="ECO:0000256" key="1">
    <source>
        <dbReference type="SAM" id="MobiDB-lite"/>
    </source>
</evidence>
<protein>
    <submittedName>
        <fullName evidence="2">CiV16.8g1-like protein</fullName>
    </submittedName>
</protein>
<dbReference type="EMBL" id="FN557478">
    <property type="protein sequence ID" value="CBH26140.1"/>
    <property type="molecule type" value="mRNA"/>
</dbReference>
<reference evidence="2" key="1">
    <citation type="submission" date="2009-10" db="EMBL/GenBank/DDBJ databases">
        <authorList>
            <person name="Annaheim M."/>
        </authorList>
    </citation>
    <scope>NUCLEOTIDE SEQUENCE</scope>
    <source>
        <tissue evidence="2">Ovary</tissue>
    </source>
</reference>
<feature type="compositionally biased region" description="Basic residues" evidence="1">
    <location>
        <begin position="177"/>
        <end position="189"/>
    </location>
</feature>